<protein>
    <submittedName>
        <fullName evidence="2">DUF3631 domain-containing protein</fullName>
    </submittedName>
</protein>
<dbReference type="Proteomes" id="UP001152755">
    <property type="component" value="Unassembled WGS sequence"/>
</dbReference>
<organism evidence="2 3">
    <name type="scientific">Speluncibacter jeojiensis</name>
    <dbReference type="NCBI Taxonomy" id="2710754"/>
    <lineage>
        <taxon>Bacteria</taxon>
        <taxon>Bacillati</taxon>
        <taxon>Actinomycetota</taxon>
        <taxon>Actinomycetes</taxon>
        <taxon>Mycobacteriales</taxon>
        <taxon>Speluncibacteraceae</taxon>
        <taxon>Speluncibacter</taxon>
    </lineage>
</organism>
<dbReference type="InterPro" id="IPR022081">
    <property type="entry name" value="DUF3631"/>
</dbReference>
<dbReference type="RefSeq" id="WP_332519449.1">
    <property type="nucleotide sequence ID" value="NZ_JANRHA010000003.1"/>
</dbReference>
<evidence type="ECO:0000259" key="1">
    <source>
        <dbReference type="Pfam" id="PF12307"/>
    </source>
</evidence>
<keyword evidence="3" id="KW-1185">Reference proteome</keyword>
<name>A0A9X4LZN1_9ACTN</name>
<gene>
    <name evidence="2" type="ORF">NVS88_06200</name>
</gene>
<dbReference type="AlphaFoldDB" id="A0A9X4LZN1"/>
<proteinExistence type="predicted"/>
<accession>A0A9X4LZN1</accession>
<feature type="domain" description="DUF3631" evidence="1">
    <location>
        <begin position="173"/>
        <end position="356"/>
    </location>
</feature>
<reference evidence="2" key="1">
    <citation type="submission" date="2022-08" db="EMBL/GenBank/DDBJ databases">
        <title>Genome analysis of Corynebacteriales strain.</title>
        <authorList>
            <person name="Lee S.D."/>
        </authorList>
    </citation>
    <scope>NUCLEOTIDE SEQUENCE</scope>
    <source>
        <strain evidence="2">D3-21</strain>
    </source>
</reference>
<comment type="caution">
    <text evidence="2">The sequence shown here is derived from an EMBL/GenBank/DDBJ whole genome shotgun (WGS) entry which is preliminary data.</text>
</comment>
<dbReference type="EMBL" id="JANRHA010000003">
    <property type="protein sequence ID" value="MDG3014147.1"/>
    <property type="molecule type" value="Genomic_DNA"/>
</dbReference>
<dbReference type="Pfam" id="PF12307">
    <property type="entry name" value="DUF3631"/>
    <property type="match status" value="1"/>
</dbReference>
<evidence type="ECO:0000313" key="2">
    <source>
        <dbReference type="EMBL" id="MDG3014147.1"/>
    </source>
</evidence>
<evidence type="ECO:0000313" key="3">
    <source>
        <dbReference type="Proteomes" id="UP001152755"/>
    </source>
</evidence>
<sequence length="444" mass="47672">MTVMHPLDGLEHFYRKYVVLPSEHHYVALPLWAAHTYIAKAFDTTPRLFLDSALPGSGKTRVLELLDLTAFQPMMAFSASPAAIIRTIAGATEPPTILFDEIDTIFGAKASSQSQELAAVINAGYKSGATVPKCVGNAQSMTVVKLDAFAPVALAGLHSNVPEATRSRSIHFRMQRRKQSEKVQPFRRRSATAEVEPLVAALAEWVVPLQDRIGPSWPEMPTGVDDRDAEVWEPLLALADAAGGEWPRRAREACTAFVFAPNGYSRAIGIDLLSDIRTLFQVHRVDQMKSADVVSRLVALTESEWGNVDGAALTQRGLAKLLRPFDVRTKSIKCQGSVARGYAVFGDGGLHEAWERNLEPDDGIAVALLPDLSATSATAATPQVEVVASADASSSGSTAPVFVGAPQNPPASEVADVADVAAPDEGAQYVPRARAWLLDQELSA</sequence>